<reference evidence="4 5" key="2">
    <citation type="journal article" date="2016" name="Environ. Microbiol. Rep.">
        <title>Metagenomic evidence for the presence of phototrophic Gemmatimonadetes bacteria in diverse environments.</title>
        <authorList>
            <person name="Zeng Y."/>
            <person name="Baumbach J."/>
            <person name="Barbosa E.G."/>
            <person name="Azevedo V."/>
            <person name="Zhang C."/>
            <person name="Koblizek M."/>
        </authorList>
    </citation>
    <scope>NUCLEOTIDE SEQUENCE [LARGE SCALE GENOMIC DNA]</scope>
    <source>
        <strain evidence="4 5">AP64</strain>
    </source>
</reference>
<name>A0A143BNH9_9BACT</name>
<dbReference type="GO" id="GO:0005737">
    <property type="term" value="C:cytoplasm"/>
    <property type="evidence" value="ECO:0007669"/>
    <property type="project" value="TreeGrafter"/>
</dbReference>
<dbReference type="KEGG" id="gph:GEMMAAP_06985"/>
<sequence length="451" mass="47719">MGPDKAALLDAYLQASSVPLVGGHASGALHDAQELLAAHPELPTVSLFAAAVSGHATVVRDLLANNPSLVSERGGPHQWDALTWCCFSRWLRDDRARADDFVTTARVLLEAGASANTGFLDRSHSPDPQHESVLYGAAGVAFCAPLTALLLEHGANPNDGEVPYHAAEQYAAGVVAALLAGPTALTPDSLATMLLRKADWHDYAGVVQLLQRGVDPNASGPWPRTPFMQALLRDNDLAIVEAMFEAGGDPHLSLNGQSALSLAAWHGRTDVLQLFAERGVELPQQGVDAVAVDCTLGDFPGVRARLAANGQDREAFMAQLPAFTGRCAGNGALAPLGVLLQLAPTVDVRWEEGDGYWGIAPASTPLHVAAWRAQHSVVRQLVEAGADVNATDGDGRTPLMRAVDACVRSHWQDARRPTSVDVLLKAGAERDGVALPTGYDAIDRLLRRSTD</sequence>
<organism evidence="4 5">
    <name type="scientific">Gemmatimonas phototrophica</name>
    <dbReference type="NCBI Taxonomy" id="1379270"/>
    <lineage>
        <taxon>Bacteria</taxon>
        <taxon>Pseudomonadati</taxon>
        <taxon>Gemmatimonadota</taxon>
        <taxon>Gemmatimonadia</taxon>
        <taxon>Gemmatimonadales</taxon>
        <taxon>Gemmatimonadaceae</taxon>
        <taxon>Gemmatimonas</taxon>
    </lineage>
</organism>
<dbReference type="PRINTS" id="PR01415">
    <property type="entry name" value="ANKYRIN"/>
</dbReference>
<dbReference type="Proteomes" id="UP000076404">
    <property type="component" value="Chromosome"/>
</dbReference>
<evidence type="ECO:0000256" key="2">
    <source>
        <dbReference type="ARBA" id="ARBA00023043"/>
    </source>
</evidence>
<dbReference type="InterPro" id="IPR036770">
    <property type="entry name" value="Ankyrin_rpt-contain_sf"/>
</dbReference>
<dbReference type="PROSITE" id="PS50297">
    <property type="entry name" value="ANK_REP_REGION"/>
    <property type="match status" value="2"/>
</dbReference>
<dbReference type="PROSITE" id="PS50088">
    <property type="entry name" value="ANK_REPEAT"/>
    <property type="match status" value="2"/>
</dbReference>
<dbReference type="PANTHER" id="PTHR24189">
    <property type="entry name" value="MYOTROPHIN"/>
    <property type="match status" value="1"/>
</dbReference>
<dbReference type="SMART" id="SM00248">
    <property type="entry name" value="ANK"/>
    <property type="match status" value="6"/>
</dbReference>
<dbReference type="AlphaFoldDB" id="A0A143BNH9"/>
<dbReference type="STRING" id="1379270.GEMMAAP_06985"/>
<dbReference type="RefSeq" id="WP_026850404.1">
    <property type="nucleotide sequence ID" value="NZ_CP011454.1"/>
</dbReference>
<dbReference type="Pfam" id="PF00023">
    <property type="entry name" value="Ank"/>
    <property type="match status" value="1"/>
</dbReference>
<reference evidence="4 5" key="1">
    <citation type="journal article" date="2014" name="Proc. Natl. Acad. Sci. U.S.A.">
        <title>Functional type 2 photosynthetic reaction centers found in the rare bacterial phylum Gemmatimonadetes.</title>
        <authorList>
            <person name="Zeng Y."/>
            <person name="Feng F."/>
            <person name="Medova H."/>
            <person name="Dean J."/>
            <person name="Koblizek M."/>
        </authorList>
    </citation>
    <scope>NUCLEOTIDE SEQUENCE [LARGE SCALE GENOMIC DNA]</scope>
    <source>
        <strain evidence="4 5">AP64</strain>
    </source>
</reference>
<dbReference type="Gene3D" id="1.25.40.20">
    <property type="entry name" value="Ankyrin repeat-containing domain"/>
    <property type="match status" value="3"/>
</dbReference>
<dbReference type="InterPro" id="IPR002110">
    <property type="entry name" value="Ankyrin_rpt"/>
</dbReference>
<dbReference type="eggNOG" id="COG0666">
    <property type="taxonomic scope" value="Bacteria"/>
</dbReference>
<evidence type="ECO:0000256" key="1">
    <source>
        <dbReference type="ARBA" id="ARBA00022737"/>
    </source>
</evidence>
<dbReference type="InterPro" id="IPR050745">
    <property type="entry name" value="Multifunctional_regulatory"/>
</dbReference>
<dbReference type="SUPFAM" id="SSF48403">
    <property type="entry name" value="Ankyrin repeat"/>
    <property type="match status" value="1"/>
</dbReference>
<dbReference type="EMBL" id="CP011454">
    <property type="protein sequence ID" value="AMW06637.1"/>
    <property type="molecule type" value="Genomic_DNA"/>
</dbReference>
<keyword evidence="1" id="KW-0677">Repeat</keyword>
<protein>
    <recommendedName>
        <fullName evidence="6">Ankryin</fullName>
    </recommendedName>
</protein>
<evidence type="ECO:0000313" key="4">
    <source>
        <dbReference type="EMBL" id="AMW06637.1"/>
    </source>
</evidence>
<feature type="repeat" description="ANK" evidence="3">
    <location>
        <begin position="361"/>
        <end position="393"/>
    </location>
</feature>
<gene>
    <name evidence="4" type="ORF">GEMMAAP_06985</name>
</gene>
<feature type="repeat" description="ANK" evidence="3">
    <location>
        <begin position="255"/>
        <end position="287"/>
    </location>
</feature>
<accession>A0A143BNH9</accession>
<keyword evidence="2 3" id="KW-0040">ANK repeat</keyword>
<evidence type="ECO:0008006" key="6">
    <source>
        <dbReference type="Google" id="ProtNLM"/>
    </source>
</evidence>
<evidence type="ECO:0000313" key="5">
    <source>
        <dbReference type="Proteomes" id="UP000076404"/>
    </source>
</evidence>
<dbReference type="Pfam" id="PF12796">
    <property type="entry name" value="Ank_2"/>
    <property type="match status" value="1"/>
</dbReference>
<keyword evidence="5" id="KW-1185">Reference proteome</keyword>
<evidence type="ECO:0000256" key="3">
    <source>
        <dbReference type="PROSITE-ProRule" id="PRU00023"/>
    </source>
</evidence>
<dbReference type="PANTHER" id="PTHR24189:SF71">
    <property type="entry name" value="ANKYRIN REPEAT DOMAIN 39"/>
    <property type="match status" value="1"/>
</dbReference>
<proteinExistence type="predicted"/>